<gene>
    <name evidence="1" type="ORF">PoB_000260700</name>
</gene>
<protein>
    <submittedName>
        <fullName evidence="1">Uncharacterized protein</fullName>
    </submittedName>
</protein>
<dbReference type="EMBL" id="BLXT01000349">
    <property type="protein sequence ID" value="GFN76101.1"/>
    <property type="molecule type" value="Genomic_DNA"/>
</dbReference>
<proteinExistence type="predicted"/>
<comment type="caution">
    <text evidence="1">The sequence shown here is derived from an EMBL/GenBank/DDBJ whole genome shotgun (WGS) entry which is preliminary data.</text>
</comment>
<organism evidence="1 2">
    <name type="scientific">Plakobranchus ocellatus</name>
    <dbReference type="NCBI Taxonomy" id="259542"/>
    <lineage>
        <taxon>Eukaryota</taxon>
        <taxon>Metazoa</taxon>
        <taxon>Spiralia</taxon>
        <taxon>Lophotrochozoa</taxon>
        <taxon>Mollusca</taxon>
        <taxon>Gastropoda</taxon>
        <taxon>Heterobranchia</taxon>
        <taxon>Euthyneura</taxon>
        <taxon>Panpulmonata</taxon>
        <taxon>Sacoglossa</taxon>
        <taxon>Placobranchoidea</taxon>
        <taxon>Plakobranchidae</taxon>
        <taxon>Plakobranchus</taxon>
    </lineage>
</organism>
<evidence type="ECO:0000313" key="2">
    <source>
        <dbReference type="Proteomes" id="UP000735302"/>
    </source>
</evidence>
<dbReference type="Proteomes" id="UP000735302">
    <property type="component" value="Unassembled WGS sequence"/>
</dbReference>
<reference evidence="1 2" key="1">
    <citation type="journal article" date="2021" name="Elife">
        <title>Chloroplast acquisition without the gene transfer in kleptoplastic sea slugs, Plakobranchus ocellatus.</title>
        <authorList>
            <person name="Maeda T."/>
            <person name="Takahashi S."/>
            <person name="Yoshida T."/>
            <person name="Shimamura S."/>
            <person name="Takaki Y."/>
            <person name="Nagai Y."/>
            <person name="Toyoda A."/>
            <person name="Suzuki Y."/>
            <person name="Arimoto A."/>
            <person name="Ishii H."/>
            <person name="Satoh N."/>
            <person name="Nishiyama T."/>
            <person name="Hasebe M."/>
            <person name="Maruyama T."/>
            <person name="Minagawa J."/>
            <person name="Obokata J."/>
            <person name="Shigenobu S."/>
        </authorList>
    </citation>
    <scope>NUCLEOTIDE SEQUENCE [LARGE SCALE GENOMIC DNA]</scope>
</reference>
<dbReference type="AlphaFoldDB" id="A0AAV3Y1U1"/>
<evidence type="ECO:0000313" key="1">
    <source>
        <dbReference type="EMBL" id="GFN76101.1"/>
    </source>
</evidence>
<name>A0AAV3Y1U1_9GAST</name>
<sequence>MSVLSELCLHSMHFDTQRATMENSDNRKKQTIVSVLCIATKQGDFRLSGQVACGGARIRDRRVPTDLRADSPSTVPPTPLEAEEEIIVYKGKLR</sequence>
<keyword evidence="2" id="KW-1185">Reference proteome</keyword>
<accession>A0AAV3Y1U1</accession>